<keyword evidence="8" id="KW-1185">Reference proteome</keyword>
<evidence type="ECO:0000256" key="3">
    <source>
        <dbReference type="ARBA" id="ARBA00022692"/>
    </source>
</evidence>
<dbReference type="Pfam" id="PF03631">
    <property type="entry name" value="Virul_fac_BrkB"/>
    <property type="match status" value="1"/>
</dbReference>
<dbReference type="NCBIfam" id="TIGR00765">
    <property type="entry name" value="yihY_not_rbn"/>
    <property type="match status" value="1"/>
</dbReference>
<feature type="transmembrane region" description="Helical" evidence="6">
    <location>
        <begin position="219"/>
        <end position="241"/>
    </location>
</feature>
<organism evidence="7 8">
    <name type="scientific">Pedobacter segetis</name>
    <dbReference type="NCBI Taxonomy" id="2793069"/>
    <lineage>
        <taxon>Bacteria</taxon>
        <taxon>Pseudomonadati</taxon>
        <taxon>Bacteroidota</taxon>
        <taxon>Sphingobacteriia</taxon>
        <taxon>Sphingobacteriales</taxon>
        <taxon>Sphingobacteriaceae</taxon>
        <taxon>Pedobacter</taxon>
    </lineage>
</organism>
<dbReference type="PANTHER" id="PTHR30213:SF1">
    <property type="entry name" value="INNER MEMBRANE PROTEIN YHJD"/>
    <property type="match status" value="1"/>
</dbReference>
<sequence>MVIKKNFKYYFNVLSETFSSFMGDKGLKLSAALAYYTIFSLAPMMIVLISIGGIFYGQDALQGKVFGQINDLIGSDAALQIQEILQKLALSGKSTVAATIGVITLIIGASGIFIEIQDSINMIWRVKAVPKKGWLKLVINRVLSLSMIASLGFILIVSLLINSVIAAFSDVLSRYLPDFTLVFIDIINLGITFIVLMGLFAIIYKVLPDAEITWKQVKAGAFFTALLFMLGKYLIGLYVRYAAVGDIYGAAGTTIIIAVWVYYSAAILYFGAEFTWAYAKIRGDIIKPSKHAVALKIVETEMRHGDGIDLNQ</sequence>
<feature type="transmembrane region" description="Helical" evidence="6">
    <location>
        <begin position="96"/>
        <end position="116"/>
    </location>
</feature>
<evidence type="ECO:0000313" key="7">
    <source>
        <dbReference type="EMBL" id="MBK0381996.1"/>
    </source>
</evidence>
<proteinExistence type="predicted"/>
<accession>A0ABS1BGS8</accession>
<dbReference type="Proteomes" id="UP000660024">
    <property type="component" value="Unassembled WGS sequence"/>
</dbReference>
<comment type="caution">
    <text evidence="7">The sequence shown here is derived from an EMBL/GenBank/DDBJ whole genome shotgun (WGS) entry which is preliminary data.</text>
</comment>
<feature type="transmembrane region" description="Helical" evidence="6">
    <location>
        <begin position="247"/>
        <end position="272"/>
    </location>
</feature>
<feature type="transmembrane region" description="Helical" evidence="6">
    <location>
        <begin position="181"/>
        <end position="207"/>
    </location>
</feature>
<evidence type="ECO:0000256" key="1">
    <source>
        <dbReference type="ARBA" id="ARBA00004651"/>
    </source>
</evidence>
<feature type="transmembrane region" description="Helical" evidence="6">
    <location>
        <begin position="33"/>
        <end position="56"/>
    </location>
</feature>
<evidence type="ECO:0000256" key="4">
    <source>
        <dbReference type="ARBA" id="ARBA00022989"/>
    </source>
</evidence>
<keyword evidence="2" id="KW-1003">Cell membrane</keyword>
<keyword evidence="5 6" id="KW-0472">Membrane</keyword>
<evidence type="ECO:0000256" key="2">
    <source>
        <dbReference type="ARBA" id="ARBA00022475"/>
    </source>
</evidence>
<dbReference type="RefSeq" id="WP_200584777.1">
    <property type="nucleotide sequence ID" value="NZ_JAEHFY010000004.1"/>
</dbReference>
<evidence type="ECO:0000256" key="6">
    <source>
        <dbReference type="SAM" id="Phobius"/>
    </source>
</evidence>
<dbReference type="PIRSF" id="PIRSF035875">
    <property type="entry name" value="RNase_BN"/>
    <property type="match status" value="1"/>
</dbReference>
<reference evidence="7 8" key="1">
    <citation type="submission" date="2020-12" db="EMBL/GenBank/DDBJ databases">
        <title>Bacterial novel species Pedobacter sp. SD-b isolated from soil.</title>
        <authorList>
            <person name="Jung H.-Y."/>
        </authorList>
    </citation>
    <scope>NUCLEOTIDE SEQUENCE [LARGE SCALE GENOMIC DNA]</scope>
    <source>
        <strain evidence="7 8">SD-b</strain>
    </source>
</reference>
<evidence type="ECO:0000256" key="5">
    <source>
        <dbReference type="ARBA" id="ARBA00023136"/>
    </source>
</evidence>
<evidence type="ECO:0000313" key="8">
    <source>
        <dbReference type="Proteomes" id="UP000660024"/>
    </source>
</evidence>
<dbReference type="PANTHER" id="PTHR30213">
    <property type="entry name" value="INNER MEMBRANE PROTEIN YHJD"/>
    <property type="match status" value="1"/>
</dbReference>
<comment type="subcellular location">
    <subcellularLocation>
        <location evidence="1">Cell membrane</location>
        <topology evidence="1">Multi-pass membrane protein</topology>
    </subcellularLocation>
</comment>
<dbReference type="EMBL" id="JAEHFY010000004">
    <property type="protein sequence ID" value="MBK0381996.1"/>
    <property type="molecule type" value="Genomic_DNA"/>
</dbReference>
<keyword evidence="3 6" id="KW-0812">Transmembrane</keyword>
<keyword evidence="4 6" id="KW-1133">Transmembrane helix</keyword>
<gene>
    <name evidence="7" type="ORF">I5M32_03410</name>
</gene>
<feature type="transmembrane region" description="Helical" evidence="6">
    <location>
        <begin position="137"/>
        <end position="161"/>
    </location>
</feature>
<protein>
    <submittedName>
        <fullName evidence="7">YihY/virulence factor BrkB family protein</fullName>
    </submittedName>
</protein>
<name>A0ABS1BGS8_9SPHI</name>
<dbReference type="InterPro" id="IPR017039">
    <property type="entry name" value="Virul_fac_BrkB"/>
</dbReference>